<reference evidence="3" key="1">
    <citation type="journal article" date="2019" name="Int. J. Syst. Evol. Microbiol.">
        <title>The Global Catalogue of Microorganisms (GCM) 10K type strain sequencing project: providing services to taxonomists for standard genome sequencing and annotation.</title>
        <authorList>
            <consortium name="The Broad Institute Genomics Platform"/>
            <consortium name="The Broad Institute Genome Sequencing Center for Infectious Disease"/>
            <person name="Wu L."/>
            <person name="Ma J."/>
        </authorList>
    </citation>
    <scope>NUCLEOTIDE SEQUENCE [LARGE SCALE GENOMIC DNA]</scope>
    <source>
        <strain evidence="3">JCM 17759</strain>
    </source>
</reference>
<dbReference type="RefSeq" id="WP_345321522.1">
    <property type="nucleotide sequence ID" value="NZ_BAABGA010000024.1"/>
</dbReference>
<evidence type="ECO:0000256" key="1">
    <source>
        <dbReference type="SAM" id="MobiDB-lite"/>
    </source>
</evidence>
<protein>
    <submittedName>
        <fullName evidence="2">Uncharacterized protein</fullName>
    </submittedName>
</protein>
<name>A0ABP8MN51_9BACT</name>
<organism evidence="2 3">
    <name type="scientific">Novipirellula rosea</name>
    <dbReference type="NCBI Taxonomy" id="1031540"/>
    <lineage>
        <taxon>Bacteria</taxon>
        <taxon>Pseudomonadati</taxon>
        <taxon>Planctomycetota</taxon>
        <taxon>Planctomycetia</taxon>
        <taxon>Pirellulales</taxon>
        <taxon>Pirellulaceae</taxon>
        <taxon>Novipirellula</taxon>
    </lineage>
</organism>
<dbReference type="EMBL" id="BAABGA010000024">
    <property type="protein sequence ID" value="GAA4451512.1"/>
    <property type="molecule type" value="Genomic_DNA"/>
</dbReference>
<accession>A0ABP8MN51</accession>
<dbReference type="Proteomes" id="UP001500840">
    <property type="component" value="Unassembled WGS sequence"/>
</dbReference>
<evidence type="ECO:0000313" key="2">
    <source>
        <dbReference type="EMBL" id="GAA4451512.1"/>
    </source>
</evidence>
<evidence type="ECO:0000313" key="3">
    <source>
        <dbReference type="Proteomes" id="UP001500840"/>
    </source>
</evidence>
<feature type="compositionally biased region" description="Basic and acidic residues" evidence="1">
    <location>
        <begin position="372"/>
        <end position="382"/>
    </location>
</feature>
<gene>
    <name evidence="2" type="ORF">GCM10023156_19440</name>
</gene>
<sequence>MSEYQWIEFRAIESPLDQEAIEFMHSQSSRAEIDQWRFANEYNFGDFHGDAPEMLRRGYDLFVHYSNFGHRLLYFRFRDGFAFGDLVDQYTDDEQICWEADEQGSGGTLMIIPEGDAGTFDVLWEPETLASDFVPLWEMIHRGDMRPLYVAYLALCAWFDPDSDDDDDRDPPIPAGLKQSHPGLDRLAEYLEVDRDLLDVAAEASADLQDQTLDSERIDKWLRNQDREQLRSKLKQVLCNPTAEPQRLLREITDELFSPSGPEPSRSSLREMLRQANEVARQRSEAIEAEKARKKAEAERLQRERHERQIQSIASDPNPILRRIDEAVEEKKRPSYQRAANDLKLLREALGPAYAQAKADELRSKYPSRSALHSEIRKALEG</sequence>
<feature type="region of interest" description="Disordered" evidence="1">
    <location>
        <begin position="360"/>
        <end position="382"/>
    </location>
</feature>
<keyword evidence="3" id="KW-1185">Reference proteome</keyword>
<comment type="caution">
    <text evidence="2">The sequence shown here is derived from an EMBL/GenBank/DDBJ whole genome shotgun (WGS) entry which is preliminary data.</text>
</comment>
<feature type="region of interest" description="Disordered" evidence="1">
    <location>
        <begin position="283"/>
        <end position="309"/>
    </location>
</feature>
<proteinExistence type="predicted"/>